<dbReference type="OrthoDB" id="9803968at2"/>
<dbReference type="SUPFAM" id="SSF56801">
    <property type="entry name" value="Acetyl-CoA synthetase-like"/>
    <property type="match status" value="1"/>
</dbReference>
<evidence type="ECO:0000259" key="2">
    <source>
        <dbReference type="Pfam" id="PF00501"/>
    </source>
</evidence>
<name>A0A510XQN0_9GAMM</name>
<evidence type="ECO:0000256" key="1">
    <source>
        <dbReference type="ARBA" id="ARBA00006432"/>
    </source>
</evidence>
<accession>A0A510XQN0</accession>
<comment type="similarity">
    <text evidence="1">Belongs to the ATP-dependent AMP-binding enzyme family.</text>
</comment>
<dbReference type="InterPro" id="IPR000873">
    <property type="entry name" value="AMP-dep_synth/lig_dom"/>
</dbReference>
<dbReference type="Pfam" id="PF00501">
    <property type="entry name" value="AMP-binding"/>
    <property type="match status" value="1"/>
</dbReference>
<dbReference type="RefSeq" id="WP_087530895.1">
    <property type="nucleotide sequence ID" value="NZ_BJUM01000002.1"/>
</dbReference>
<sequence>MAGMFWQLTAKNSQGRLFYGTQSIDYIELEQQVSSVQSVLPIERELIALVANSSLNFIVYYLALLRTQHAILLIDPSLSDTEKHVLYEHYQVNSIIIEQTIQPFSKIKHKLAAELSVLLSTSGSTGSPKLVKLSKANIAANCASICEFLPIKSSDVTMTFLPLSYSFGLSILHSHLACGASIVIQNESPMSASFWQQFQKFKVNSFYGVPFSFQLLVRLGLDKLPLQQIRYMAQAGGKLLEKQWQTLANFTEATDVEFYTMYGQTEATARIAYLPAENFTENTGVIGQAIPNTKLSLIDGVEQEITACNTPGELCVVGDNVFGGYATSVAELNTFTQNLPLKTGDIAQRLENGFYQIVGRSKRICKLTGKRINLDEVQAWISTELASEVICTGSEDAFNVYVTERTDVDVKKMLADKLKCHSRLISVIYLQTIPRLSNGKVDYHALN</sequence>
<dbReference type="InterPro" id="IPR042099">
    <property type="entry name" value="ANL_N_sf"/>
</dbReference>
<dbReference type="GO" id="GO:0006631">
    <property type="term" value="P:fatty acid metabolic process"/>
    <property type="evidence" value="ECO:0007669"/>
    <property type="project" value="TreeGrafter"/>
</dbReference>
<dbReference type="AlphaFoldDB" id="A0A510XQN0"/>
<dbReference type="PANTHER" id="PTHR43201:SF8">
    <property type="entry name" value="ACYL-COA SYNTHETASE FAMILY MEMBER 3"/>
    <property type="match status" value="1"/>
</dbReference>
<evidence type="ECO:0000313" key="3">
    <source>
        <dbReference type="EMBL" id="GEK53336.1"/>
    </source>
</evidence>
<proteinExistence type="inferred from homology"/>
<evidence type="ECO:0000313" key="4">
    <source>
        <dbReference type="Proteomes" id="UP000321419"/>
    </source>
</evidence>
<feature type="domain" description="AMP-dependent synthetase/ligase" evidence="2">
    <location>
        <begin position="114"/>
        <end position="325"/>
    </location>
</feature>
<dbReference type="Gene3D" id="3.40.50.12780">
    <property type="entry name" value="N-terminal domain of ligase-like"/>
    <property type="match status" value="1"/>
</dbReference>
<dbReference type="EMBL" id="BJUM01000002">
    <property type="protein sequence ID" value="GEK53336.1"/>
    <property type="molecule type" value="Genomic_DNA"/>
</dbReference>
<comment type="caution">
    <text evidence="3">The sequence shown here is derived from an EMBL/GenBank/DDBJ whole genome shotgun (WGS) entry which is preliminary data.</text>
</comment>
<organism evidence="3 4">
    <name type="scientific">Pseudoalteromonas espejiana</name>
    <dbReference type="NCBI Taxonomy" id="28107"/>
    <lineage>
        <taxon>Bacteria</taxon>
        <taxon>Pseudomonadati</taxon>
        <taxon>Pseudomonadota</taxon>
        <taxon>Gammaproteobacteria</taxon>
        <taxon>Alteromonadales</taxon>
        <taxon>Pseudoalteromonadaceae</taxon>
        <taxon>Pseudoalteromonas</taxon>
    </lineage>
</organism>
<dbReference type="PANTHER" id="PTHR43201">
    <property type="entry name" value="ACYL-COA SYNTHETASE"/>
    <property type="match status" value="1"/>
</dbReference>
<dbReference type="Proteomes" id="UP000321419">
    <property type="component" value="Unassembled WGS sequence"/>
</dbReference>
<keyword evidence="4" id="KW-1185">Reference proteome</keyword>
<dbReference type="GO" id="GO:0031956">
    <property type="term" value="F:medium-chain fatty acid-CoA ligase activity"/>
    <property type="evidence" value="ECO:0007669"/>
    <property type="project" value="TreeGrafter"/>
</dbReference>
<gene>
    <name evidence="3" type="ORF">PES01_01810</name>
</gene>
<reference evidence="3 4" key="1">
    <citation type="submission" date="2019-07" db="EMBL/GenBank/DDBJ databases">
        <title>Whole genome shotgun sequence of Pseudoalteromonas espejiana NBRC 102222.</title>
        <authorList>
            <person name="Hosoyama A."/>
            <person name="Uohara A."/>
            <person name="Ohji S."/>
            <person name="Ichikawa N."/>
        </authorList>
    </citation>
    <scope>NUCLEOTIDE SEQUENCE [LARGE SCALE GENOMIC DNA]</scope>
    <source>
        <strain evidence="3 4">NBRC 102222</strain>
    </source>
</reference>
<protein>
    <recommendedName>
        <fullName evidence="2">AMP-dependent synthetase/ligase domain-containing protein</fullName>
    </recommendedName>
</protein>